<gene>
    <name evidence="8" type="primary">Contig4884.g5220</name>
    <name evidence="8" type="ORF">STYLEM_17550</name>
</gene>
<dbReference type="Proteomes" id="UP000039865">
    <property type="component" value="Unassembled WGS sequence"/>
</dbReference>
<sequence>MQKNIKGTAEGNTSKSQLDEDDQILAKMGYKQELYRGFNAFMSFSFCFTAVAVISGCSILFPYGLKSGGPVIMIWGWIIGSVFTIICGLSMAEICSSYPSAGSVYHWAGMMAPPKWAPFASYICGWFNFLGNAASDASFAFGFAQVVSAAIHLGTRGDIEVPVIGQVGLAVAVSFLWALKNIMRVDHQGWFNNASAIYQLTSTFVVVIVLLIVSPRLSSSDFVWTQYNNGSNLPNVPYSCCIGLLMCLFSFSGYEGGAHMAEETKNASSSAPWGIVYTCLASAFTGIIYITGLLYSCQNYIQEILDGNSDQAVVNIYALAFTDSNGHVKLAGSLILTVMLIINLFFAGFSSMTVTSRIGFAMARDGGLPLSSYLYKLNPRTLTPDRIIFLVFLMDVALCLLPLISQTAFAAITSITTIGYQISYAIPIVLRLTVCRNTFQKSAFHLGNFSEVIGWISVVWLCVTSVFFLLPSEFDENGGQNAKIFNYTCVVVGGTLLLAMIYWFLPAPHGARHFFVGPKRDDVHRSKVDSENQQALLQIEIQQIKIDSVKEQEIAEEDNSRNWKNSSINSDEFKQLKKQ</sequence>
<evidence type="ECO:0000256" key="5">
    <source>
        <dbReference type="ARBA" id="ARBA00023136"/>
    </source>
</evidence>
<dbReference type="PANTHER" id="PTHR45649">
    <property type="entry name" value="AMINO-ACID PERMEASE BAT1"/>
    <property type="match status" value="1"/>
</dbReference>
<dbReference type="EMBL" id="CCKQ01016560">
    <property type="protein sequence ID" value="CDW88429.1"/>
    <property type="molecule type" value="Genomic_DNA"/>
</dbReference>
<evidence type="ECO:0000256" key="4">
    <source>
        <dbReference type="ARBA" id="ARBA00022989"/>
    </source>
</evidence>
<keyword evidence="9" id="KW-1185">Reference proteome</keyword>
<dbReference type="Pfam" id="PF13520">
    <property type="entry name" value="AA_permease_2"/>
    <property type="match status" value="1"/>
</dbReference>
<evidence type="ECO:0000313" key="9">
    <source>
        <dbReference type="Proteomes" id="UP000039865"/>
    </source>
</evidence>
<protein>
    <submittedName>
        <fullName evidence="8">Apc amino acid permease</fullName>
    </submittedName>
</protein>
<feature type="region of interest" description="Disordered" evidence="6">
    <location>
        <begin position="556"/>
        <end position="579"/>
    </location>
</feature>
<feature type="transmembrane region" description="Helical" evidence="7">
    <location>
        <begin position="161"/>
        <end position="179"/>
    </location>
</feature>
<proteinExistence type="predicted"/>
<accession>A0A078B1Q0</accession>
<dbReference type="InterPro" id="IPR002293">
    <property type="entry name" value="AA/rel_permease1"/>
</dbReference>
<evidence type="ECO:0000256" key="7">
    <source>
        <dbReference type="SAM" id="Phobius"/>
    </source>
</evidence>
<keyword evidence="4 7" id="KW-1133">Transmembrane helix</keyword>
<dbReference type="Gene3D" id="1.20.1740.10">
    <property type="entry name" value="Amino acid/polyamine transporter I"/>
    <property type="match status" value="1"/>
</dbReference>
<evidence type="ECO:0000256" key="1">
    <source>
        <dbReference type="ARBA" id="ARBA00004141"/>
    </source>
</evidence>
<evidence type="ECO:0000256" key="2">
    <source>
        <dbReference type="ARBA" id="ARBA00022448"/>
    </source>
</evidence>
<feature type="transmembrane region" description="Helical" evidence="7">
    <location>
        <begin position="191"/>
        <end position="215"/>
    </location>
</feature>
<comment type="subcellular location">
    <subcellularLocation>
        <location evidence="1">Membrane</location>
        <topology evidence="1">Multi-pass membrane protein</topology>
    </subcellularLocation>
</comment>
<dbReference type="GO" id="GO:0022857">
    <property type="term" value="F:transmembrane transporter activity"/>
    <property type="evidence" value="ECO:0007669"/>
    <property type="project" value="InterPro"/>
</dbReference>
<feature type="transmembrane region" description="Helical" evidence="7">
    <location>
        <begin position="37"/>
        <end position="61"/>
    </location>
</feature>
<reference evidence="8 9" key="1">
    <citation type="submission" date="2014-06" db="EMBL/GenBank/DDBJ databases">
        <authorList>
            <person name="Swart Estienne"/>
        </authorList>
    </citation>
    <scope>NUCLEOTIDE SEQUENCE [LARGE SCALE GENOMIC DNA]</scope>
    <source>
        <strain evidence="8 9">130c</strain>
    </source>
</reference>
<feature type="transmembrane region" description="Helical" evidence="7">
    <location>
        <begin position="116"/>
        <end position="141"/>
    </location>
</feature>
<feature type="transmembrane region" description="Helical" evidence="7">
    <location>
        <begin position="235"/>
        <end position="254"/>
    </location>
</feature>
<feature type="transmembrane region" description="Helical" evidence="7">
    <location>
        <begin position="452"/>
        <end position="472"/>
    </location>
</feature>
<dbReference type="OrthoDB" id="10054429at2759"/>
<feature type="transmembrane region" description="Helical" evidence="7">
    <location>
        <begin position="73"/>
        <end position="95"/>
    </location>
</feature>
<dbReference type="GO" id="GO:0016020">
    <property type="term" value="C:membrane"/>
    <property type="evidence" value="ECO:0007669"/>
    <property type="project" value="UniProtKB-SubCell"/>
</dbReference>
<dbReference type="AlphaFoldDB" id="A0A078B1Q0"/>
<dbReference type="PANTHER" id="PTHR45649:SF26">
    <property type="entry name" value="OS04G0435100 PROTEIN"/>
    <property type="match status" value="1"/>
</dbReference>
<keyword evidence="2" id="KW-0813">Transport</keyword>
<dbReference type="InParanoid" id="A0A078B1Q0"/>
<evidence type="ECO:0000256" key="3">
    <source>
        <dbReference type="ARBA" id="ARBA00022692"/>
    </source>
</evidence>
<organism evidence="8 9">
    <name type="scientific">Stylonychia lemnae</name>
    <name type="common">Ciliate</name>
    <dbReference type="NCBI Taxonomy" id="5949"/>
    <lineage>
        <taxon>Eukaryota</taxon>
        <taxon>Sar</taxon>
        <taxon>Alveolata</taxon>
        <taxon>Ciliophora</taxon>
        <taxon>Intramacronucleata</taxon>
        <taxon>Spirotrichea</taxon>
        <taxon>Stichotrichia</taxon>
        <taxon>Sporadotrichida</taxon>
        <taxon>Oxytrichidae</taxon>
        <taxon>Stylonychinae</taxon>
        <taxon>Stylonychia</taxon>
    </lineage>
</organism>
<feature type="transmembrane region" description="Helical" evidence="7">
    <location>
        <begin position="275"/>
        <end position="295"/>
    </location>
</feature>
<feature type="transmembrane region" description="Helical" evidence="7">
    <location>
        <begin position="387"/>
        <end position="404"/>
    </location>
</feature>
<feature type="transmembrane region" description="Helical" evidence="7">
    <location>
        <begin position="330"/>
        <end position="354"/>
    </location>
</feature>
<feature type="transmembrane region" description="Helical" evidence="7">
    <location>
        <begin position="410"/>
        <end position="432"/>
    </location>
</feature>
<keyword evidence="3 7" id="KW-0812">Transmembrane</keyword>
<evidence type="ECO:0000313" key="8">
    <source>
        <dbReference type="EMBL" id="CDW88429.1"/>
    </source>
</evidence>
<name>A0A078B1Q0_STYLE</name>
<feature type="transmembrane region" description="Helical" evidence="7">
    <location>
        <begin position="484"/>
        <end position="505"/>
    </location>
</feature>
<evidence type="ECO:0000256" key="6">
    <source>
        <dbReference type="SAM" id="MobiDB-lite"/>
    </source>
</evidence>
<keyword evidence="5 7" id="KW-0472">Membrane</keyword>